<evidence type="ECO:0000313" key="1">
    <source>
        <dbReference type="EMBL" id="ROH89503.1"/>
    </source>
</evidence>
<evidence type="ECO:0008006" key="3">
    <source>
        <dbReference type="Google" id="ProtNLM"/>
    </source>
</evidence>
<accession>A0A3N0V9P6</accession>
<dbReference type="GO" id="GO:0016829">
    <property type="term" value="F:lyase activity"/>
    <property type="evidence" value="ECO:0007669"/>
    <property type="project" value="InterPro"/>
</dbReference>
<sequence length="231" mass="25725">MRDDPQLAGLPVTPAPWQLQGRGYISLLRFDDQGEQQDRFLPRSLAGRRSRSPYAWLMFVDYRHSEVGPYHELLFIPGSFPFEDGQRHLSISRIFVSSPASVVSGRANWGIPKDLAEFEVRYGVDGLDRVKVSRGGRLFAELDFKSYPLPLPFSGGLIPAGLRTLGQHCGSQSFIYAPSASGVVRPASLRRAWSDAEEFPLLARARPVLTVGVSQFRMQFPVARILPLATP</sequence>
<dbReference type="EMBL" id="RJVO01000004">
    <property type="protein sequence ID" value="ROH89503.1"/>
    <property type="molecule type" value="Genomic_DNA"/>
</dbReference>
<dbReference type="AlphaFoldDB" id="A0A3N0V9P6"/>
<evidence type="ECO:0000313" key="2">
    <source>
        <dbReference type="Proteomes" id="UP000282106"/>
    </source>
</evidence>
<comment type="caution">
    <text evidence="1">The sequence shown here is derived from an EMBL/GenBank/DDBJ whole genome shotgun (WGS) entry which is preliminary data.</text>
</comment>
<dbReference type="Pfam" id="PF06314">
    <property type="entry name" value="ADC"/>
    <property type="match status" value="1"/>
</dbReference>
<dbReference type="RefSeq" id="WP_123211800.1">
    <property type="nucleotide sequence ID" value="NZ_RJVO01000004.1"/>
</dbReference>
<proteinExistence type="predicted"/>
<dbReference type="InterPro" id="IPR023375">
    <property type="entry name" value="ADC_dom_sf"/>
</dbReference>
<dbReference type="InterPro" id="IPR010451">
    <property type="entry name" value="Acetoacetate_decarboxylase"/>
</dbReference>
<gene>
    <name evidence="1" type="ORF">ED208_10225</name>
</gene>
<dbReference type="Proteomes" id="UP000282106">
    <property type="component" value="Unassembled WGS sequence"/>
</dbReference>
<dbReference type="SUPFAM" id="SSF160104">
    <property type="entry name" value="Acetoacetate decarboxylase-like"/>
    <property type="match status" value="1"/>
</dbReference>
<protein>
    <recommendedName>
        <fullName evidence="3">Acetoacetate decarboxylase</fullName>
    </recommendedName>
</protein>
<organism evidence="1 2">
    <name type="scientific">Stagnimonas aquatica</name>
    <dbReference type="NCBI Taxonomy" id="2689987"/>
    <lineage>
        <taxon>Bacteria</taxon>
        <taxon>Pseudomonadati</taxon>
        <taxon>Pseudomonadota</taxon>
        <taxon>Gammaproteobacteria</taxon>
        <taxon>Nevskiales</taxon>
        <taxon>Nevskiaceae</taxon>
        <taxon>Stagnimonas</taxon>
    </lineage>
</organism>
<dbReference type="PANTHER" id="PTHR40518">
    <property type="entry name" value="ACETOACETATE DECARBOXYLASE"/>
    <property type="match status" value="1"/>
</dbReference>
<dbReference type="Gene3D" id="2.40.400.10">
    <property type="entry name" value="Acetoacetate decarboxylase-like"/>
    <property type="match status" value="1"/>
</dbReference>
<dbReference type="PANTHER" id="PTHR40518:SF1">
    <property type="entry name" value="ACETOACETATE DECARBOXYLASE"/>
    <property type="match status" value="1"/>
</dbReference>
<reference evidence="1 2" key="1">
    <citation type="submission" date="2018-10" db="EMBL/GenBank/DDBJ databases">
        <authorList>
            <person name="Chen W.-M."/>
        </authorList>
    </citation>
    <scope>NUCLEOTIDE SEQUENCE [LARGE SCALE GENOMIC DNA]</scope>
    <source>
        <strain evidence="1 2">THS-13</strain>
    </source>
</reference>
<keyword evidence="2" id="KW-1185">Reference proteome</keyword>
<dbReference type="InParanoid" id="A0A3N0V9P6"/>
<name>A0A3N0V9P6_9GAMM</name>